<dbReference type="Pfam" id="PF13669">
    <property type="entry name" value="Glyoxalase_4"/>
    <property type="match status" value="1"/>
</dbReference>
<dbReference type="InterPro" id="IPR029068">
    <property type="entry name" value="Glyas_Bleomycin-R_OHBP_Dase"/>
</dbReference>
<feature type="domain" description="VOC" evidence="2">
    <location>
        <begin position="11"/>
        <end position="151"/>
    </location>
</feature>
<dbReference type="Gene3D" id="3.10.180.10">
    <property type="entry name" value="2,3-Dihydroxybiphenyl 1,2-Dioxygenase, domain 1"/>
    <property type="match status" value="1"/>
</dbReference>
<dbReference type="PROSITE" id="PS51819">
    <property type="entry name" value="VOC"/>
    <property type="match status" value="1"/>
</dbReference>
<comment type="caution">
    <text evidence="3">The sequence shown here is derived from an EMBL/GenBank/DDBJ whole genome shotgun (WGS) entry which is preliminary data.</text>
</comment>
<dbReference type="EMBL" id="MELK01000017">
    <property type="protein sequence ID" value="OFW59217.1"/>
    <property type="molecule type" value="Genomic_DNA"/>
</dbReference>
<organism evidence="3 4">
    <name type="scientific">Candidatus Solincola sediminis</name>
    <dbReference type="NCBI Taxonomy" id="1797199"/>
    <lineage>
        <taxon>Bacteria</taxon>
        <taxon>Bacillati</taxon>
        <taxon>Actinomycetota</taxon>
        <taxon>Candidatus Geothermincolia</taxon>
        <taxon>Candidatus Geothermincolales</taxon>
        <taxon>Candidatus Geothermincolaceae</taxon>
        <taxon>Candidatus Solincola</taxon>
    </lineage>
</organism>
<gene>
    <name evidence="3" type="ORF">A2Y75_01700</name>
</gene>
<dbReference type="PANTHER" id="PTHR43048:SF3">
    <property type="entry name" value="METHYLMALONYL-COA EPIMERASE, MITOCHONDRIAL"/>
    <property type="match status" value="1"/>
</dbReference>
<evidence type="ECO:0000256" key="1">
    <source>
        <dbReference type="ARBA" id="ARBA00022723"/>
    </source>
</evidence>
<sequence>MPDLEKLKMPVLSQVGIYVKDMEKATRQYQELFGIGPWLILSGETVSCTDRGRECSVHGCIAMGYSGKVQFELINILEGPNLYLDTLGGLEEGLHHLGFAVDDLEERLKACREAGIGVLQRGTLKQLGMTIDYAYLDTISQAGIILEFIQTRFLGRKAKQAPWMLKALARVQGRFGIPRHA</sequence>
<evidence type="ECO:0000259" key="2">
    <source>
        <dbReference type="PROSITE" id="PS51819"/>
    </source>
</evidence>
<dbReference type="SUPFAM" id="SSF54593">
    <property type="entry name" value="Glyoxalase/Bleomycin resistance protein/Dihydroxybiphenyl dioxygenase"/>
    <property type="match status" value="1"/>
</dbReference>
<name>A0A1F2WQS3_9ACTN</name>
<dbReference type="GO" id="GO:0046872">
    <property type="term" value="F:metal ion binding"/>
    <property type="evidence" value="ECO:0007669"/>
    <property type="project" value="UniProtKB-KW"/>
</dbReference>
<evidence type="ECO:0000313" key="3">
    <source>
        <dbReference type="EMBL" id="OFW59217.1"/>
    </source>
</evidence>
<dbReference type="InterPro" id="IPR037523">
    <property type="entry name" value="VOC_core"/>
</dbReference>
<dbReference type="GO" id="GO:0046491">
    <property type="term" value="P:L-methylmalonyl-CoA metabolic process"/>
    <property type="evidence" value="ECO:0007669"/>
    <property type="project" value="TreeGrafter"/>
</dbReference>
<dbReference type="STRING" id="1797197.A2Y75_01700"/>
<dbReference type="GO" id="GO:0004493">
    <property type="term" value="F:methylmalonyl-CoA epimerase activity"/>
    <property type="evidence" value="ECO:0007669"/>
    <property type="project" value="TreeGrafter"/>
</dbReference>
<evidence type="ECO:0000313" key="4">
    <source>
        <dbReference type="Proteomes" id="UP000177876"/>
    </source>
</evidence>
<dbReference type="Proteomes" id="UP000177876">
    <property type="component" value="Unassembled WGS sequence"/>
</dbReference>
<reference evidence="3 4" key="1">
    <citation type="journal article" date="2016" name="Nat. Commun.">
        <title>Thousands of microbial genomes shed light on interconnected biogeochemical processes in an aquifer system.</title>
        <authorList>
            <person name="Anantharaman K."/>
            <person name="Brown C.T."/>
            <person name="Hug L.A."/>
            <person name="Sharon I."/>
            <person name="Castelle C.J."/>
            <person name="Probst A.J."/>
            <person name="Thomas B.C."/>
            <person name="Singh A."/>
            <person name="Wilkins M.J."/>
            <person name="Karaoz U."/>
            <person name="Brodie E.L."/>
            <person name="Williams K.H."/>
            <person name="Hubbard S.S."/>
            <person name="Banfield J.F."/>
        </authorList>
    </citation>
    <scope>NUCLEOTIDE SEQUENCE [LARGE SCALE GENOMIC DNA]</scope>
</reference>
<proteinExistence type="predicted"/>
<protein>
    <recommendedName>
        <fullName evidence="2">VOC domain-containing protein</fullName>
    </recommendedName>
</protein>
<dbReference type="PANTHER" id="PTHR43048">
    <property type="entry name" value="METHYLMALONYL-COA EPIMERASE"/>
    <property type="match status" value="1"/>
</dbReference>
<accession>A0A1F2WQS3</accession>
<keyword evidence="1" id="KW-0479">Metal-binding</keyword>
<dbReference type="AlphaFoldDB" id="A0A1F2WQS3"/>
<dbReference type="InterPro" id="IPR051785">
    <property type="entry name" value="MMCE/EMCE_epimerase"/>
</dbReference>